<keyword evidence="2" id="KW-1185">Reference proteome</keyword>
<evidence type="ECO:0000313" key="1">
    <source>
        <dbReference type="EMBL" id="PYH42477.1"/>
    </source>
</evidence>
<gene>
    <name evidence="1" type="ORF">BP01DRAFT_132943</name>
</gene>
<dbReference type="EMBL" id="KZ821251">
    <property type="protein sequence ID" value="PYH42477.1"/>
    <property type="molecule type" value="Genomic_DNA"/>
</dbReference>
<protein>
    <submittedName>
        <fullName evidence="1">Uncharacterized protein</fullName>
    </submittedName>
</protein>
<reference evidence="1 2" key="1">
    <citation type="submission" date="2016-12" db="EMBL/GenBank/DDBJ databases">
        <title>The genomes of Aspergillus section Nigri reveals drivers in fungal speciation.</title>
        <authorList>
            <consortium name="DOE Joint Genome Institute"/>
            <person name="Vesth T.C."/>
            <person name="Nybo J."/>
            <person name="Theobald S."/>
            <person name="Brandl J."/>
            <person name="Frisvad J.C."/>
            <person name="Nielsen K.F."/>
            <person name="Lyhne E.K."/>
            <person name="Kogle M.E."/>
            <person name="Kuo A."/>
            <person name="Riley R."/>
            <person name="Clum A."/>
            <person name="Nolan M."/>
            <person name="Lipzen A."/>
            <person name="Salamov A."/>
            <person name="Henrissat B."/>
            <person name="Wiebenga A."/>
            <person name="De Vries R.P."/>
            <person name="Grigoriev I.V."/>
            <person name="Mortensen U.H."/>
            <person name="Andersen M.R."/>
            <person name="Baker S.E."/>
        </authorList>
    </citation>
    <scope>NUCLEOTIDE SEQUENCE [LARGE SCALE GENOMIC DNA]</scope>
    <source>
        <strain evidence="1 2">JOP 1030-1</strain>
    </source>
</reference>
<name>A0A318Z7U5_9EURO</name>
<proteinExistence type="predicted"/>
<dbReference type="RefSeq" id="XP_025428459.1">
    <property type="nucleotide sequence ID" value="XM_025570485.1"/>
</dbReference>
<organism evidence="1 2">
    <name type="scientific">Aspergillus saccharolyticus JOP 1030-1</name>
    <dbReference type="NCBI Taxonomy" id="1450539"/>
    <lineage>
        <taxon>Eukaryota</taxon>
        <taxon>Fungi</taxon>
        <taxon>Dikarya</taxon>
        <taxon>Ascomycota</taxon>
        <taxon>Pezizomycotina</taxon>
        <taxon>Eurotiomycetes</taxon>
        <taxon>Eurotiomycetidae</taxon>
        <taxon>Eurotiales</taxon>
        <taxon>Aspergillaceae</taxon>
        <taxon>Aspergillus</taxon>
        <taxon>Aspergillus subgen. Circumdati</taxon>
    </lineage>
</organism>
<dbReference type="Proteomes" id="UP000248349">
    <property type="component" value="Unassembled WGS sequence"/>
</dbReference>
<sequence>MPALSAAICLRRKSASGTQRFSRGLAGSSFRSFQSTDPHFSSSTIMQSPIGTTVVVVIPFLHRLRMLINPKMISALAQRWQSGPDGL</sequence>
<evidence type="ECO:0000313" key="2">
    <source>
        <dbReference type="Proteomes" id="UP000248349"/>
    </source>
</evidence>
<dbReference type="AlphaFoldDB" id="A0A318Z7U5"/>
<dbReference type="GeneID" id="37071713"/>
<accession>A0A318Z7U5</accession>